<protein>
    <submittedName>
        <fullName evidence="1">Uncharacterized protein</fullName>
    </submittedName>
</protein>
<dbReference type="AlphaFoldDB" id="A0A0E9X354"/>
<evidence type="ECO:0000313" key="1">
    <source>
        <dbReference type="EMBL" id="JAH96128.1"/>
    </source>
</evidence>
<name>A0A0E9X354_ANGAN</name>
<proteinExistence type="predicted"/>
<accession>A0A0E9X354</accession>
<organism evidence="1">
    <name type="scientific">Anguilla anguilla</name>
    <name type="common">European freshwater eel</name>
    <name type="synonym">Muraena anguilla</name>
    <dbReference type="NCBI Taxonomy" id="7936"/>
    <lineage>
        <taxon>Eukaryota</taxon>
        <taxon>Metazoa</taxon>
        <taxon>Chordata</taxon>
        <taxon>Craniata</taxon>
        <taxon>Vertebrata</taxon>
        <taxon>Euteleostomi</taxon>
        <taxon>Actinopterygii</taxon>
        <taxon>Neopterygii</taxon>
        <taxon>Teleostei</taxon>
        <taxon>Anguilliformes</taxon>
        <taxon>Anguillidae</taxon>
        <taxon>Anguilla</taxon>
    </lineage>
</organism>
<dbReference type="EMBL" id="GBXM01012449">
    <property type="protein sequence ID" value="JAH96128.1"/>
    <property type="molecule type" value="Transcribed_RNA"/>
</dbReference>
<sequence length="85" mass="9668">MYTHTHRHTQAIFTTCLKKTCIHSCKIITCIPKPKINNLGHITTLVINDDQTCNFNGSSANLLVFTCIQHHPTYCQYTLFSAKKT</sequence>
<reference evidence="1" key="1">
    <citation type="submission" date="2014-11" db="EMBL/GenBank/DDBJ databases">
        <authorList>
            <person name="Amaro Gonzalez C."/>
        </authorList>
    </citation>
    <scope>NUCLEOTIDE SEQUENCE</scope>
</reference>
<reference evidence="1" key="2">
    <citation type="journal article" date="2015" name="Fish Shellfish Immunol.">
        <title>Early steps in the European eel (Anguilla anguilla)-Vibrio vulnificus interaction in the gills: Role of the RtxA13 toxin.</title>
        <authorList>
            <person name="Callol A."/>
            <person name="Pajuelo D."/>
            <person name="Ebbesson L."/>
            <person name="Teles M."/>
            <person name="MacKenzie S."/>
            <person name="Amaro C."/>
        </authorList>
    </citation>
    <scope>NUCLEOTIDE SEQUENCE</scope>
</reference>